<comment type="function">
    <text evidence="2">Catalyzes a mechanistically unusual reaction, the ATP-dependent insertion of CO2 between the N7 and N8 nitrogen atoms of 7,8-diaminopelargonic acid (DAPA, also called 7,8-diammoniononanoate) to form a ureido ring.</text>
</comment>
<feature type="binding site" evidence="2">
    <location>
        <begin position="115"/>
        <end position="118"/>
    </location>
    <ligand>
        <name>ATP</name>
        <dbReference type="ChEBI" id="CHEBI:30616"/>
    </ligand>
</feature>
<protein>
    <recommendedName>
        <fullName evidence="2">ATP-dependent dethiobiotin synthetase BioD</fullName>
        <ecNumber evidence="2">6.3.3.3</ecNumber>
    </recommendedName>
    <alternativeName>
        <fullName evidence="2">DTB synthetase</fullName>
        <shortName evidence="2">DTBS</shortName>
    </alternativeName>
    <alternativeName>
        <fullName evidence="2">Dethiobiotin synthase</fullName>
    </alternativeName>
</protein>
<dbReference type="InterPro" id="IPR027417">
    <property type="entry name" value="P-loop_NTPase"/>
</dbReference>
<evidence type="ECO:0000313" key="4">
    <source>
        <dbReference type="Proteomes" id="UP001447842"/>
    </source>
</evidence>
<dbReference type="Gene3D" id="3.40.50.300">
    <property type="entry name" value="P-loop containing nucleotide triphosphate hydrolases"/>
    <property type="match status" value="1"/>
</dbReference>
<dbReference type="InterPro" id="IPR004472">
    <property type="entry name" value="DTB_synth_BioD"/>
</dbReference>
<comment type="similarity">
    <text evidence="2">Belongs to the dethiobiotin synthetase family.</text>
</comment>
<dbReference type="GO" id="GO:0004141">
    <property type="term" value="F:dethiobiotin synthase activity"/>
    <property type="evidence" value="ECO:0007669"/>
    <property type="project" value="UniProtKB-EC"/>
</dbReference>
<feature type="binding site" evidence="2">
    <location>
        <position position="42"/>
    </location>
    <ligand>
        <name>substrate</name>
    </ligand>
</feature>
<feature type="binding site" evidence="2">
    <location>
        <position position="50"/>
    </location>
    <ligand>
        <name>Mg(2+)</name>
        <dbReference type="ChEBI" id="CHEBI:18420"/>
    </ligand>
</feature>
<keyword evidence="2 3" id="KW-0436">Ligase</keyword>
<comment type="subcellular location">
    <subcellularLocation>
        <location evidence="2">Cytoplasm</location>
    </subcellularLocation>
</comment>
<comment type="subunit">
    <text evidence="2">Homodimer.</text>
</comment>
<evidence type="ECO:0000313" key="3">
    <source>
        <dbReference type="EMBL" id="XAU14738.1"/>
    </source>
</evidence>
<dbReference type="PANTHER" id="PTHR43210:SF5">
    <property type="entry name" value="DETHIOBIOTIN SYNTHETASE"/>
    <property type="match status" value="1"/>
</dbReference>
<comment type="cofactor">
    <cofactor evidence="2">
        <name>Mg(2+)</name>
        <dbReference type="ChEBI" id="CHEBI:18420"/>
    </cofactor>
</comment>
<feature type="binding site" evidence="2">
    <location>
        <position position="50"/>
    </location>
    <ligand>
        <name>ATP</name>
        <dbReference type="ChEBI" id="CHEBI:30616"/>
    </ligand>
</feature>
<keyword evidence="2" id="KW-0067">ATP-binding</keyword>
<dbReference type="Proteomes" id="UP001447842">
    <property type="component" value="Chromosome"/>
</dbReference>
<dbReference type="EMBL" id="CP147920">
    <property type="protein sequence ID" value="XAU14738.1"/>
    <property type="molecule type" value="Genomic_DNA"/>
</dbReference>
<keyword evidence="2" id="KW-0547">Nucleotide-binding</keyword>
<dbReference type="Pfam" id="PF13500">
    <property type="entry name" value="AAA_26"/>
    <property type="match status" value="1"/>
</dbReference>
<reference evidence="3 4" key="1">
    <citation type="submission" date="2024-03" db="EMBL/GenBank/DDBJ databases">
        <title>Sulfurimonas sp. HSL3-1.</title>
        <authorList>
            <person name="Wang S."/>
        </authorList>
    </citation>
    <scope>NUCLEOTIDE SEQUENCE [LARGE SCALE GENOMIC DNA]</scope>
    <source>
        <strain evidence="3 4">HSL3-1</strain>
    </source>
</reference>
<proteinExistence type="inferred from homology"/>
<comment type="catalytic activity">
    <reaction evidence="2">
        <text>(7R,8S)-7,8-diammoniononanoate + CO2 + ATP = (4R,5S)-dethiobiotin + ADP + phosphate + 3 H(+)</text>
        <dbReference type="Rhea" id="RHEA:15805"/>
        <dbReference type="ChEBI" id="CHEBI:15378"/>
        <dbReference type="ChEBI" id="CHEBI:16526"/>
        <dbReference type="ChEBI" id="CHEBI:30616"/>
        <dbReference type="ChEBI" id="CHEBI:43474"/>
        <dbReference type="ChEBI" id="CHEBI:149469"/>
        <dbReference type="ChEBI" id="CHEBI:149473"/>
        <dbReference type="ChEBI" id="CHEBI:456216"/>
        <dbReference type="EC" id="6.3.3.3"/>
    </reaction>
</comment>
<dbReference type="RefSeq" id="WP_345972395.1">
    <property type="nucleotide sequence ID" value="NZ_CP147920.1"/>
</dbReference>
<name>A0ABZ3HAB4_9BACT</name>
<dbReference type="EC" id="6.3.3.3" evidence="2"/>
<feature type="binding site" evidence="2">
    <location>
        <position position="17"/>
    </location>
    <ligand>
        <name>Mg(2+)</name>
        <dbReference type="ChEBI" id="CHEBI:18420"/>
    </ligand>
</feature>
<feature type="active site" evidence="2">
    <location>
        <position position="38"/>
    </location>
</feature>
<dbReference type="SUPFAM" id="SSF52540">
    <property type="entry name" value="P-loop containing nucleoside triphosphate hydrolases"/>
    <property type="match status" value="1"/>
</dbReference>
<gene>
    <name evidence="2 3" type="primary">bioD</name>
    <name evidence="3" type="ORF">WCY31_10870</name>
</gene>
<keyword evidence="2" id="KW-0963">Cytoplasm</keyword>
<dbReference type="PIRSF" id="PIRSF006755">
    <property type="entry name" value="DTB_synth"/>
    <property type="match status" value="1"/>
</dbReference>
<comment type="caution">
    <text evidence="2">Lacks conserved residue(s) required for the propagation of feature annotation.</text>
</comment>
<dbReference type="HAMAP" id="MF_00336">
    <property type="entry name" value="BioD"/>
    <property type="match status" value="1"/>
</dbReference>
<sequence length="213" mass="23269">MAQHIFITATNTEIGKTYTTVKLMHALSARGLHVGVVKPIETGVTTAPEDGTLLLQELKQLNPQAWPLDIDDIVPVQFPLPAAPYVARGSASIDWHAIDSAVEAMDAICDVCLIEGAGGLLVPVDAQTDMIDLIPRYRAKALLVAHCRLGGINDLRLSLEALERRGIAAEWVLNCREGDAGFDETSRPWFDTVVPGWHRLKEDIEQLCDALLL</sequence>
<dbReference type="CDD" id="cd03109">
    <property type="entry name" value="DTBS"/>
    <property type="match status" value="1"/>
</dbReference>
<comment type="pathway">
    <text evidence="2">Cofactor biosynthesis; biotin biosynthesis; biotin from 7,8-diaminononanoate: step 1/2.</text>
</comment>
<keyword evidence="2" id="KW-0479">Metal-binding</keyword>
<accession>A0ABZ3HAB4</accession>
<feature type="binding site" evidence="2">
    <location>
        <begin position="13"/>
        <end position="18"/>
    </location>
    <ligand>
        <name>ATP</name>
        <dbReference type="ChEBI" id="CHEBI:30616"/>
    </ligand>
</feature>
<keyword evidence="4" id="KW-1185">Reference proteome</keyword>
<dbReference type="NCBIfam" id="TIGR00347">
    <property type="entry name" value="bioD"/>
    <property type="match status" value="1"/>
</dbReference>
<evidence type="ECO:0000256" key="2">
    <source>
        <dbReference type="HAMAP-Rule" id="MF_00336"/>
    </source>
</evidence>
<keyword evidence="2" id="KW-0460">Magnesium</keyword>
<organism evidence="3 4">
    <name type="scientific">Sulfurimonas diazotrophicus</name>
    <dbReference type="NCBI Taxonomy" id="3131939"/>
    <lineage>
        <taxon>Bacteria</taxon>
        <taxon>Pseudomonadati</taxon>
        <taxon>Campylobacterota</taxon>
        <taxon>Epsilonproteobacteria</taxon>
        <taxon>Campylobacterales</taxon>
        <taxon>Sulfurimonadaceae</taxon>
        <taxon>Sulfurimonas</taxon>
    </lineage>
</organism>
<keyword evidence="1 2" id="KW-0093">Biotin biosynthesis</keyword>
<evidence type="ECO:0000256" key="1">
    <source>
        <dbReference type="ARBA" id="ARBA00022756"/>
    </source>
</evidence>
<dbReference type="PANTHER" id="PTHR43210">
    <property type="entry name" value="DETHIOBIOTIN SYNTHETASE"/>
    <property type="match status" value="1"/>
</dbReference>
<feature type="binding site" evidence="2">
    <location>
        <position position="115"/>
    </location>
    <ligand>
        <name>Mg(2+)</name>
        <dbReference type="ChEBI" id="CHEBI:18420"/>
    </ligand>
</feature>